<evidence type="ECO:0000313" key="3">
    <source>
        <dbReference type="Proteomes" id="UP000476064"/>
    </source>
</evidence>
<reference evidence="2 3" key="1">
    <citation type="submission" date="2020-01" db="EMBL/GenBank/DDBJ databases">
        <title>Paenibacillus sp. nov., isolated from tomato rhizosphere.</title>
        <authorList>
            <person name="Weon H.-Y."/>
            <person name="Lee S.A."/>
        </authorList>
    </citation>
    <scope>NUCLEOTIDE SEQUENCE [LARGE SCALE GENOMIC DNA]</scope>
    <source>
        <strain evidence="2 3">12200R-189</strain>
    </source>
</reference>
<protein>
    <submittedName>
        <fullName evidence="2">GNAT family N-acetyltransferase</fullName>
    </submittedName>
</protein>
<evidence type="ECO:0000313" key="2">
    <source>
        <dbReference type="EMBL" id="QHT62202.1"/>
    </source>
</evidence>
<dbReference type="GO" id="GO:0016747">
    <property type="term" value="F:acyltransferase activity, transferring groups other than amino-acyl groups"/>
    <property type="evidence" value="ECO:0007669"/>
    <property type="project" value="InterPro"/>
</dbReference>
<name>A0A6C0G1E8_9BACL</name>
<dbReference type="EMBL" id="CP048209">
    <property type="protein sequence ID" value="QHT62202.1"/>
    <property type="molecule type" value="Genomic_DNA"/>
</dbReference>
<dbReference type="InterPro" id="IPR000182">
    <property type="entry name" value="GNAT_dom"/>
</dbReference>
<evidence type="ECO:0000259" key="1">
    <source>
        <dbReference type="PROSITE" id="PS51186"/>
    </source>
</evidence>
<gene>
    <name evidence="2" type="ORF">GXP70_20930</name>
</gene>
<organism evidence="2 3">
    <name type="scientific">Paenibacillus lycopersici</name>
    <dbReference type="NCBI Taxonomy" id="2704462"/>
    <lineage>
        <taxon>Bacteria</taxon>
        <taxon>Bacillati</taxon>
        <taxon>Bacillota</taxon>
        <taxon>Bacilli</taxon>
        <taxon>Bacillales</taxon>
        <taxon>Paenibacillaceae</taxon>
        <taxon>Paenibacillus</taxon>
    </lineage>
</organism>
<dbReference type="Gene3D" id="3.40.630.30">
    <property type="match status" value="1"/>
</dbReference>
<dbReference type="InterPro" id="IPR016181">
    <property type="entry name" value="Acyl_CoA_acyltransferase"/>
</dbReference>
<proteinExistence type="predicted"/>
<dbReference type="CDD" id="cd04301">
    <property type="entry name" value="NAT_SF"/>
    <property type="match status" value="1"/>
</dbReference>
<keyword evidence="3" id="KW-1185">Reference proteome</keyword>
<dbReference type="SUPFAM" id="SSF55729">
    <property type="entry name" value="Acyl-CoA N-acyltransferases (Nat)"/>
    <property type="match status" value="1"/>
</dbReference>
<dbReference type="KEGG" id="plyc:GXP70_20930"/>
<keyword evidence="2" id="KW-0808">Transferase</keyword>
<feature type="domain" description="N-acetyltransferase" evidence="1">
    <location>
        <begin position="1"/>
        <end position="101"/>
    </location>
</feature>
<accession>A0A6C0G1E8</accession>
<dbReference type="AlphaFoldDB" id="A0A6C0G1E8"/>
<dbReference type="Proteomes" id="UP000476064">
    <property type="component" value="Chromosome"/>
</dbReference>
<dbReference type="Pfam" id="PF00583">
    <property type="entry name" value="Acetyltransf_1"/>
    <property type="match status" value="1"/>
</dbReference>
<dbReference type="PROSITE" id="PS51186">
    <property type="entry name" value="GNAT"/>
    <property type="match status" value="1"/>
</dbReference>
<sequence length="101" mass="11833">MKKESEYVGFVTYLLQNPHDNCSWIGLFIIRHDHERKGIGTIALALLEGRLKEHKIDRVRLCVQHGNIKGASFWNQHGFHVINSGFDNRNNRIDIYEKAFR</sequence>